<dbReference type="Proteomes" id="UP000050794">
    <property type="component" value="Unassembled WGS sequence"/>
</dbReference>
<sequence>MEIEEKTNGQLLPGSFALCVNEDPFSTPTSTCPILQHNDMSNSGPLSAIGCAQKRPQSSIIDDRRLTEFERLPIADGAKFSWNYKTVLELA</sequence>
<protein>
    <submittedName>
        <fullName evidence="1 3">Uncharacterized protein</fullName>
    </submittedName>
</protein>
<organism evidence="2 3">
    <name type="scientific">Toxocara canis</name>
    <name type="common">Canine roundworm</name>
    <dbReference type="NCBI Taxonomy" id="6265"/>
    <lineage>
        <taxon>Eukaryota</taxon>
        <taxon>Metazoa</taxon>
        <taxon>Ecdysozoa</taxon>
        <taxon>Nematoda</taxon>
        <taxon>Chromadorea</taxon>
        <taxon>Rhabditida</taxon>
        <taxon>Spirurina</taxon>
        <taxon>Ascaridomorpha</taxon>
        <taxon>Ascaridoidea</taxon>
        <taxon>Toxocaridae</taxon>
        <taxon>Toxocara</taxon>
    </lineage>
</organism>
<reference evidence="1 2" key="2">
    <citation type="submission" date="2018-11" db="EMBL/GenBank/DDBJ databases">
        <authorList>
            <consortium name="Pathogen Informatics"/>
        </authorList>
    </citation>
    <scope>NUCLEOTIDE SEQUENCE [LARGE SCALE GENOMIC DNA]</scope>
</reference>
<name>A0A183V9P2_TOXCA</name>
<dbReference type="AlphaFoldDB" id="A0A183V9P2"/>
<reference evidence="3" key="1">
    <citation type="submission" date="2016-06" db="UniProtKB">
        <authorList>
            <consortium name="WormBaseParasite"/>
        </authorList>
    </citation>
    <scope>IDENTIFICATION</scope>
</reference>
<evidence type="ECO:0000313" key="1">
    <source>
        <dbReference type="EMBL" id="VDM48783.1"/>
    </source>
</evidence>
<dbReference type="EMBL" id="UYWY01024470">
    <property type="protein sequence ID" value="VDM48783.1"/>
    <property type="molecule type" value="Genomic_DNA"/>
</dbReference>
<accession>A0A183V9P2</accession>
<keyword evidence="2" id="KW-1185">Reference proteome</keyword>
<dbReference type="WBParaSite" id="TCNE_0001746301-mRNA-1">
    <property type="protein sequence ID" value="TCNE_0001746301-mRNA-1"/>
    <property type="gene ID" value="TCNE_0001746301"/>
</dbReference>
<evidence type="ECO:0000313" key="3">
    <source>
        <dbReference type="WBParaSite" id="TCNE_0001746301-mRNA-1"/>
    </source>
</evidence>
<evidence type="ECO:0000313" key="2">
    <source>
        <dbReference type="Proteomes" id="UP000050794"/>
    </source>
</evidence>
<proteinExistence type="predicted"/>
<gene>
    <name evidence="1" type="ORF">TCNE_LOCUS17462</name>
</gene>